<organism evidence="14 15">
    <name type="scientific">Robbsia andropogonis</name>
    <dbReference type="NCBI Taxonomy" id="28092"/>
    <lineage>
        <taxon>Bacteria</taxon>
        <taxon>Pseudomonadati</taxon>
        <taxon>Pseudomonadota</taxon>
        <taxon>Betaproteobacteria</taxon>
        <taxon>Burkholderiales</taxon>
        <taxon>Burkholderiaceae</taxon>
        <taxon>Robbsia</taxon>
    </lineage>
</organism>
<dbReference type="Pfam" id="PF02910">
    <property type="entry name" value="Succ_DH_flav_C"/>
    <property type="match status" value="1"/>
</dbReference>
<comment type="pathway">
    <text evidence="2 11">Cofactor biosynthesis; NAD(+) biosynthesis; iminoaspartate from L-aspartate (oxidase route): step 1/1.</text>
</comment>
<reference evidence="14 15" key="1">
    <citation type="submission" date="2015-03" db="EMBL/GenBank/DDBJ databases">
        <title>Draft Genome Sequence of Burkholderia andropogonis type strain ICMP2807, isolated from Sorghum bicolor.</title>
        <authorList>
            <person name="Lopes-Santos L."/>
            <person name="Castro D.B."/>
            <person name="Ottoboni L.M."/>
            <person name="Park D."/>
            <person name="Weirc B.S."/>
            <person name="Destefano S.A."/>
        </authorList>
    </citation>
    <scope>NUCLEOTIDE SEQUENCE [LARGE SCALE GENOMIC DNA]</scope>
    <source>
        <strain evidence="14 15">ICMP2807</strain>
    </source>
</reference>
<gene>
    <name evidence="14" type="ORF">WM40_07420</name>
</gene>
<keyword evidence="6 11" id="KW-0662">Pyridine nucleotide biosynthesis</keyword>
<dbReference type="STRING" id="28092.WM40_07420"/>
<dbReference type="EC" id="1.4.3.16" evidence="4 10"/>
<dbReference type="SUPFAM" id="SSF46977">
    <property type="entry name" value="Succinate dehydrogenase/fumarate reductase flavoprotein C-terminal domain"/>
    <property type="match status" value="1"/>
</dbReference>
<comment type="catalytic activity">
    <reaction evidence="9">
        <text>L-aspartate + O2 = iminosuccinate + H2O2</text>
        <dbReference type="Rhea" id="RHEA:25876"/>
        <dbReference type="ChEBI" id="CHEBI:15379"/>
        <dbReference type="ChEBI" id="CHEBI:16240"/>
        <dbReference type="ChEBI" id="CHEBI:29991"/>
        <dbReference type="ChEBI" id="CHEBI:77875"/>
        <dbReference type="EC" id="1.4.3.16"/>
    </reaction>
    <physiologicalReaction direction="left-to-right" evidence="9">
        <dbReference type="Rhea" id="RHEA:25877"/>
    </physiologicalReaction>
</comment>
<dbReference type="InterPro" id="IPR005288">
    <property type="entry name" value="NadB"/>
</dbReference>
<keyword evidence="15" id="KW-1185">Reference proteome</keyword>
<dbReference type="UniPathway" id="UPA00253">
    <property type="reaction ID" value="UER00326"/>
</dbReference>
<dbReference type="SUPFAM" id="SSF56425">
    <property type="entry name" value="Succinate dehydrogenase/fumarate reductase flavoprotein, catalytic domain"/>
    <property type="match status" value="1"/>
</dbReference>
<dbReference type="Gene3D" id="3.50.50.60">
    <property type="entry name" value="FAD/NAD(P)-binding domain"/>
    <property type="match status" value="1"/>
</dbReference>
<protein>
    <recommendedName>
        <fullName evidence="4 10">L-aspartate oxidase</fullName>
        <ecNumber evidence="4 10">1.4.3.16</ecNumber>
    </recommendedName>
</protein>
<keyword evidence="8 11" id="KW-0560">Oxidoreductase</keyword>
<dbReference type="NCBIfam" id="TIGR00551">
    <property type="entry name" value="nadB"/>
    <property type="match status" value="1"/>
</dbReference>
<name>A0A0F5K2M7_9BURK</name>
<accession>A0A0F5K2M7</accession>
<feature type="domain" description="Fumarate reductase/succinate dehydrogenase flavoprotein-like C-terminal" evidence="13">
    <location>
        <begin position="483"/>
        <end position="583"/>
    </location>
</feature>
<dbReference type="EMBL" id="LAQU01000005">
    <property type="protein sequence ID" value="KKB64348.1"/>
    <property type="molecule type" value="Genomic_DNA"/>
</dbReference>
<dbReference type="InterPro" id="IPR036188">
    <property type="entry name" value="FAD/NAD-bd_sf"/>
</dbReference>
<comment type="caution">
    <text evidence="14">The sequence shown here is derived from an EMBL/GenBank/DDBJ whole genome shotgun (WGS) entry which is preliminary data.</text>
</comment>
<evidence type="ECO:0000256" key="5">
    <source>
        <dbReference type="ARBA" id="ARBA00022630"/>
    </source>
</evidence>
<dbReference type="PRINTS" id="PR00368">
    <property type="entry name" value="FADPNR"/>
</dbReference>
<evidence type="ECO:0000256" key="3">
    <source>
        <dbReference type="ARBA" id="ARBA00008562"/>
    </source>
</evidence>
<evidence type="ECO:0000256" key="2">
    <source>
        <dbReference type="ARBA" id="ARBA00004950"/>
    </source>
</evidence>
<dbReference type="FunFam" id="3.90.700.10:FF:000002">
    <property type="entry name" value="L-aspartate oxidase"/>
    <property type="match status" value="1"/>
</dbReference>
<sequence length="598" mass="62955">MVIVGAGLAGLTVALSVVEQDPHCRVTILAKRHAMECASDRAQGGIAAVLDTTDSIDDHVRDTLVAGAGVCDEPAVRAIVAAGRGAIDWLIAQDVAFTPDQDAQLGYHLTREGGHSHRRIIHAADATGHAVLSAVHARARAHARIDFLEEHQAIDLIVSATATRRCTGVAVLDLRSGHCHMLQAQAVVIATGGAGQVYPHTSNPVTATGDGIAMAARAGCRIANLEFVQFHPTCLYEPPGEKGSTSTEGGLHKVAAQREWTFLISEAVRGEGGILTRPHDGYRFMPALDARAELAPRDIVARAITREMLQHGLDYVHLDISHRPADFLEAHFPTILAHCLTRGIDIRRAPIPVVPAAHYTCGGVVTDIAGRTDLAGLFVVGEAGCTGLHGANRLASNSLLECVVIGRNAAAALQADGLMEKTVRGTDAAATMSSSFPAPSPDPGDIESLPDAIATHPAIQASDRFAGAVVGAPSAACDPAVVRTALRALMWQAAGIQRDGDSLMAAQRQIAAWRAAIGNAGTVTDIQRRQVRARGECAERVPLALTAAWIDLRNLLHIAGLIVDGALQRAESRGAHYRFDAPHTWPKGLPTVLTSPCA</sequence>
<dbReference type="PANTHER" id="PTHR42716:SF2">
    <property type="entry name" value="L-ASPARTATE OXIDASE, CHLOROPLASTIC"/>
    <property type="match status" value="1"/>
</dbReference>
<evidence type="ECO:0000256" key="8">
    <source>
        <dbReference type="ARBA" id="ARBA00023002"/>
    </source>
</evidence>
<evidence type="ECO:0000256" key="7">
    <source>
        <dbReference type="ARBA" id="ARBA00022827"/>
    </source>
</evidence>
<dbReference type="InterPro" id="IPR037099">
    <property type="entry name" value="Fum_R/Succ_DH_flav-like_C_sf"/>
</dbReference>
<evidence type="ECO:0000256" key="6">
    <source>
        <dbReference type="ARBA" id="ARBA00022642"/>
    </source>
</evidence>
<evidence type="ECO:0000313" key="14">
    <source>
        <dbReference type="EMBL" id="KKB64348.1"/>
    </source>
</evidence>
<dbReference type="GO" id="GO:0008734">
    <property type="term" value="F:L-aspartate oxidase activity"/>
    <property type="evidence" value="ECO:0007669"/>
    <property type="project" value="UniProtKB-UniRule"/>
</dbReference>
<dbReference type="GO" id="GO:0034628">
    <property type="term" value="P:'de novo' NAD+ biosynthetic process from L-aspartate"/>
    <property type="evidence" value="ECO:0007669"/>
    <property type="project" value="TreeGrafter"/>
</dbReference>
<dbReference type="Gene3D" id="3.90.700.10">
    <property type="entry name" value="Succinate dehydrogenase/fumarate reductase flavoprotein, catalytic domain"/>
    <property type="match status" value="1"/>
</dbReference>
<evidence type="ECO:0000259" key="13">
    <source>
        <dbReference type="Pfam" id="PF02910"/>
    </source>
</evidence>
<dbReference type="SUPFAM" id="SSF51905">
    <property type="entry name" value="FAD/NAD(P)-binding domain"/>
    <property type="match status" value="1"/>
</dbReference>
<dbReference type="PANTHER" id="PTHR42716">
    <property type="entry name" value="L-ASPARTATE OXIDASE"/>
    <property type="match status" value="1"/>
</dbReference>
<dbReference type="GO" id="GO:0005737">
    <property type="term" value="C:cytoplasm"/>
    <property type="evidence" value="ECO:0007669"/>
    <property type="project" value="UniProtKB-SubCell"/>
</dbReference>
<dbReference type="AlphaFoldDB" id="A0A0F5K2M7"/>
<evidence type="ECO:0000259" key="12">
    <source>
        <dbReference type="Pfam" id="PF00890"/>
    </source>
</evidence>
<dbReference type="InterPro" id="IPR027477">
    <property type="entry name" value="Succ_DH/fumarate_Rdtase_cat_sf"/>
</dbReference>
<dbReference type="Pfam" id="PF00890">
    <property type="entry name" value="FAD_binding_2"/>
    <property type="match status" value="1"/>
</dbReference>
<evidence type="ECO:0000256" key="10">
    <source>
        <dbReference type="NCBIfam" id="TIGR00551"/>
    </source>
</evidence>
<comment type="cofactor">
    <cofactor evidence="1 11">
        <name>FAD</name>
        <dbReference type="ChEBI" id="CHEBI:57692"/>
    </cofactor>
</comment>
<dbReference type="InterPro" id="IPR015939">
    <property type="entry name" value="Fum_Rdtase/Succ_DH_flav-like_C"/>
</dbReference>
<evidence type="ECO:0000313" key="15">
    <source>
        <dbReference type="Proteomes" id="UP000033618"/>
    </source>
</evidence>
<comment type="similarity">
    <text evidence="3 11">Belongs to the FAD-dependent oxidoreductase 2 family. NadB subfamily.</text>
</comment>
<evidence type="ECO:0000256" key="1">
    <source>
        <dbReference type="ARBA" id="ARBA00001974"/>
    </source>
</evidence>
<dbReference type="InterPro" id="IPR003953">
    <property type="entry name" value="FAD-dep_OxRdtase_2_FAD-bd"/>
</dbReference>
<comment type="function">
    <text evidence="11">Catalyzes the oxidation of L-aspartate to iminoaspartate.</text>
</comment>
<evidence type="ECO:0000256" key="11">
    <source>
        <dbReference type="RuleBase" id="RU362049"/>
    </source>
</evidence>
<comment type="subcellular location">
    <subcellularLocation>
        <location evidence="11">Cytoplasm</location>
    </subcellularLocation>
</comment>
<evidence type="ECO:0000256" key="9">
    <source>
        <dbReference type="ARBA" id="ARBA00048305"/>
    </source>
</evidence>
<keyword evidence="5 11" id="KW-0285">Flavoprotein</keyword>
<dbReference type="Gene3D" id="1.20.58.100">
    <property type="entry name" value="Fumarate reductase/succinate dehydrogenase flavoprotein-like, C-terminal domain"/>
    <property type="match status" value="1"/>
</dbReference>
<keyword evidence="7 11" id="KW-0274">FAD</keyword>
<dbReference type="PATRIC" id="fig|28092.6.peg.1757"/>
<evidence type="ECO:0000256" key="4">
    <source>
        <dbReference type="ARBA" id="ARBA00012173"/>
    </source>
</evidence>
<proteinExistence type="inferred from homology"/>
<feature type="domain" description="FAD-dependent oxidoreductase 2 FAD-binding" evidence="12">
    <location>
        <begin position="2"/>
        <end position="399"/>
    </location>
</feature>
<dbReference type="Proteomes" id="UP000033618">
    <property type="component" value="Unassembled WGS sequence"/>
</dbReference>